<keyword evidence="1" id="KW-0472">Membrane</keyword>
<evidence type="ECO:0000313" key="3">
    <source>
        <dbReference type="Proteomes" id="UP000430508"/>
    </source>
</evidence>
<organism evidence="2 3">
    <name type="scientific">Dehalobacter restrictus</name>
    <dbReference type="NCBI Taxonomy" id="55583"/>
    <lineage>
        <taxon>Bacteria</taxon>
        <taxon>Bacillati</taxon>
        <taxon>Bacillota</taxon>
        <taxon>Clostridia</taxon>
        <taxon>Eubacteriales</taxon>
        <taxon>Desulfitobacteriaceae</taxon>
        <taxon>Dehalobacter</taxon>
    </lineage>
</organism>
<dbReference type="PANTHER" id="PTHR31446">
    <property type="entry name" value="ACID PHOSPHATASE/VANADIUM-DEPENDENT HALOPEROXIDASE-RELATED PROTEIN"/>
    <property type="match status" value="1"/>
</dbReference>
<keyword evidence="1" id="KW-1133">Transmembrane helix</keyword>
<dbReference type="InterPro" id="IPR003832">
    <property type="entry name" value="DUF212"/>
</dbReference>
<dbReference type="Proteomes" id="UP000430508">
    <property type="component" value="Chromosome"/>
</dbReference>
<sequence length="152" mass="16837">MNPVSSILNNNIMWVSLFAWILAQFLKILINFVIEKEWDFDLLTSSGGFPSSHTAIVCALAISIGKTDGWESSLFAIAVTLAVIVMYDAAGVRRAAGNHARIINYLVEWMRQHPTDFLGYNIQEEKFKELIGHTPFEVFGGAILGCAVGLIF</sequence>
<name>A0A857DIE4_9FIRM</name>
<dbReference type="Pfam" id="PF02681">
    <property type="entry name" value="DUF212"/>
    <property type="match status" value="1"/>
</dbReference>
<dbReference type="PANTHER" id="PTHR31446:SF29">
    <property type="entry name" value="ACID PHOSPHATASE_VANADIUM-DEPENDENT HALOPEROXIDASE-RELATED PROTEIN"/>
    <property type="match status" value="1"/>
</dbReference>
<evidence type="ECO:0000256" key="1">
    <source>
        <dbReference type="SAM" id="Phobius"/>
    </source>
</evidence>
<proteinExistence type="predicted"/>
<feature type="transmembrane region" description="Helical" evidence="1">
    <location>
        <begin position="74"/>
        <end position="92"/>
    </location>
</feature>
<dbReference type="AlphaFoldDB" id="A0A857DIE4"/>
<dbReference type="RefSeq" id="WP_015042532.1">
    <property type="nucleotide sequence ID" value="NZ_CP046996.1"/>
</dbReference>
<gene>
    <name evidence="2" type="ORF">GQ588_06940</name>
</gene>
<protein>
    <submittedName>
        <fullName evidence="2">Divergent PAP2 family protein</fullName>
    </submittedName>
</protein>
<accession>A0A857DIE4</accession>
<dbReference type="EMBL" id="CP046996">
    <property type="protein sequence ID" value="QHA00388.1"/>
    <property type="molecule type" value="Genomic_DNA"/>
</dbReference>
<feature type="transmembrane region" description="Helical" evidence="1">
    <location>
        <begin position="12"/>
        <end position="30"/>
    </location>
</feature>
<keyword evidence="1" id="KW-0812">Transmembrane</keyword>
<reference evidence="2 3" key="1">
    <citation type="submission" date="2019-12" db="EMBL/GenBank/DDBJ databases">
        <title>Sequence classification of anaerobic respiratory reductive dehalogenases: First we see many, then we see few.</title>
        <authorList>
            <person name="Molenda O."/>
            <person name="Puentes Jacome L.A."/>
            <person name="Cao X."/>
            <person name="Nesbo C.L."/>
            <person name="Tang S."/>
            <person name="Morson N."/>
            <person name="Patron J."/>
            <person name="Lomheim L."/>
            <person name="Wishart D.S."/>
            <person name="Edwards E.A."/>
        </authorList>
    </citation>
    <scope>NUCLEOTIDE SEQUENCE [LARGE SCALE GENOMIC DNA]</scope>
    <source>
        <strain evidence="2 3">12DCA</strain>
    </source>
</reference>
<evidence type="ECO:0000313" key="2">
    <source>
        <dbReference type="EMBL" id="QHA00388.1"/>
    </source>
</evidence>